<dbReference type="Proteomes" id="UP000463883">
    <property type="component" value="Chromosome"/>
</dbReference>
<evidence type="ECO:0000313" key="2">
    <source>
        <dbReference type="EMBL" id="QHI72559.1"/>
    </source>
</evidence>
<feature type="region of interest" description="Disordered" evidence="1">
    <location>
        <begin position="22"/>
        <end position="174"/>
    </location>
</feature>
<feature type="compositionally biased region" description="Low complexity" evidence="1">
    <location>
        <begin position="41"/>
        <end position="52"/>
    </location>
</feature>
<feature type="compositionally biased region" description="Low complexity" evidence="1">
    <location>
        <begin position="92"/>
        <end position="113"/>
    </location>
</feature>
<reference evidence="2 3" key="1">
    <citation type="submission" date="2020-01" db="EMBL/GenBank/DDBJ databases">
        <title>Genomic analysis of Aminipila sp. CBA3637.</title>
        <authorList>
            <person name="Kim Y.B."/>
            <person name="Roh S.W."/>
        </authorList>
    </citation>
    <scope>NUCLEOTIDE SEQUENCE [LARGE SCALE GENOMIC DNA]</scope>
    <source>
        <strain evidence="2 3">CBA3637</strain>
    </source>
</reference>
<name>A0A6P1MCY5_9FIRM</name>
<feature type="compositionally biased region" description="Basic and acidic residues" evidence="1">
    <location>
        <begin position="133"/>
        <end position="146"/>
    </location>
</feature>
<organism evidence="2 3">
    <name type="scientific">Aminipila terrae</name>
    <dbReference type="NCBI Taxonomy" id="2697030"/>
    <lineage>
        <taxon>Bacteria</taxon>
        <taxon>Bacillati</taxon>
        <taxon>Bacillota</taxon>
        <taxon>Clostridia</taxon>
        <taxon>Peptostreptococcales</taxon>
        <taxon>Anaerovoracaceae</taxon>
        <taxon>Aminipila</taxon>
    </lineage>
</organism>
<evidence type="ECO:0000256" key="1">
    <source>
        <dbReference type="SAM" id="MobiDB-lite"/>
    </source>
</evidence>
<protein>
    <submittedName>
        <fullName evidence="2">Uncharacterized protein</fullName>
    </submittedName>
</protein>
<keyword evidence="3" id="KW-1185">Reference proteome</keyword>
<dbReference type="KEGG" id="amic:Ami3637_09250"/>
<dbReference type="AlphaFoldDB" id="A0A6P1MCY5"/>
<proteinExistence type="predicted"/>
<gene>
    <name evidence="2" type="ORF">Ami3637_09250</name>
</gene>
<dbReference type="EMBL" id="CP047591">
    <property type="protein sequence ID" value="QHI72559.1"/>
    <property type="molecule type" value="Genomic_DNA"/>
</dbReference>
<dbReference type="RefSeq" id="WP_162362327.1">
    <property type="nucleotide sequence ID" value="NZ_CP047591.1"/>
</dbReference>
<evidence type="ECO:0000313" key="3">
    <source>
        <dbReference type="Proteomes" id="UP000463883"/>
    </source>
</evidence>
<accession>A0A6P1MCY5</accession>
<sequence>MIESVGNSITDYARQERELLASKENSVKSADTKEVSASGDAAAIAESQQQISDTSPVKTKAPQYDTVEISEEGMKMARQQASSDTAALKSAVSTSSVEDSQKSSSTSTQDLSSYTEKQLDKMVDEGTITQAEKNAELARRAAKEAGKQQNSDNSTLNPEEMANVSAQDTESDDE</sequence>
<feature type="compositionally biased region" description="Polar residues" evidence="1">
    <location>
        <begin position="147"/>
        <end position="157"/>
    </location>
</feature>